<organism evidence="1 2">
    <name type="scientific">Azorhizophilus paspali</name>
    <name type="common">Azotobacter paspali</name>
    <dbReference type="NCBI Taxonomy" id="69963"/>
    <lineage>
        <taxon>Bacteria</taxon>
        <taxon>Pseudomonadati</taxon>
        <taxon>Pseudomonadota</taxon>
        <taxon>Gammaproteobacteria</taxon>
        <taxon>Pseudomonadales</taxon>
        <taxon>Pseudomonadaceae</taxon>
        <taxon>Azorhizophilus</taxon>
    </lineage>
</organism>
<comment type="caution">
    <text evidence="1">The sequence shown here is derived from an EMBL/GenBank/DDBJ whole genome shotgun (WGS) entry which is preliminary data.</text>
</comment>
<evidence type="ECO:0000313" key="1">
    <source>
        <dbReference type="EMBL" id="MFC0709240.1"/>
    </source>
</evidence>
<evidence type="ECO:0000313" key="2">
    <source>
        <dbReference type="Proteomes" id="UP001589891"/>
    </source>
</evidence>
<dbReference type="Pfam" id="PF11112">
    <property type="entry name" value="PyocinActivator"/>
    <property type="match status" value="1"/>
</dbReference>
<keyword evidence="2" id="KW-1185">Reference proteome</keyword>
<name>A0ABV6SLQ7_AZOPA</name>
<gene>
    <name evidence="1" type="ORF">ACFFGX_06425</name>
</gene>
<accession>A0ABV6SLQ7</accession>
<protein>
    <submittedName>
        <fullName evidence="1">Pyocin activator PrtN family protein</fullName>
    </submittedName>
</protein>
<sequence>MNTTSIARTPEGRGESTLHLLRRRYGCNYITVEQLLADHLPHLGSLDALRRAIRKGRIDIQISRLDNSRNARRIVYLHSLADFLDRAEKTAATAAA</sequence>
<dbReference type="InterPro" id="IPR020518">
    <property type="entry name" value="Tscrpt_reg_PrtN"/>
</dbReference>
<reference evidence="1 2" key="1">
    <citation type="submission" date="2024-09" db="EMBL/GenBank/DDBJ databases">
        <authorList>
            <person name="Sun Q."/>
            <person name="Mori K."/>
        </authorList>
    </citation>
    <scope>NUCLEOTIDE SEQUENCE [LARGE SCALE GENOMIC DNA]</scope>
    <source>
        <strain evidence="1 2">NCAIM B.01794</strain>
    </source>
</reference>
<proteinExistence type="predicted"/>
<dbReference type="RefSeq" id="WP_376943960.1">
    <property type="nucleotide sequence ID" value="NZ_CP171449.1"/>
</dbReference>
<dbReference type="EMBL" id="JBHLSS010000041">
    <property type="protein sequence ID" value="MFC0709240.1"/>
    <property type="molecule type" value="Genomic_DNA"/>
</dbReference>
<dbReference type="Proteomes" id="UP001589891">
    <property type="component" value="Unassembled WGS sequence"/>
</dbReference>